<sequence length="56" mass="6010">MLASECDGFGLAAFHYWFAWMSPLIVLHGLADFPTLLASNSFGDPVVAATSIMYVG</sequence>
<organism evidence="1 2">
    <name type="scientific">Nakamurella multipartita (strain ATCC 700099 / DSM 44233 / CIP 104796 / JCM 9543 / NBRC 105858 / Y-104)</name>
    <name type="common">Microsphaera multipartita</name>
    <dbReference type="NCBI Taxonomy" id="479431"/>
    <lineage>
        <taxon>Bacteria</taxon>
        <taxon>Bacillati</taxon>
        <taxon>Actinomycetota</taxon>
        <taxon>Actinomycetes</taxon>
        <taxon>Nakamurellales</taxon>
        <taxon>Nakamurellaceae</taxon>
        <taxon>Nakamurella</taxon>
    </lineage>
</organism>
<protein>
    <submittedName>
        <fullName evidence="1">Uncharacterized protein</fullName>
    </submittedName>
</protein>
<proteinExistence type="predicted"/>
<dbReference type="Proteomes" id="UP000002218">
    <property type="component" value="Chromosome"/>
</dbReference>
<evidence type="ECO:0000313" key="1">
    <source>
        <dbReference type="EMBL" id="ACV79712.1"/>
    </source>
</evidence>
<reference evidence="2" key="1">
    <citation type="submission" date="2009-09" db="EMBL/GenBank/DDBJ databases">
        <title>The complete genome of Nakamurella multipartita DSM 44233.</title>
        <authorList>
            <consortium name="US DOE Joint Genome Institute (JGI-PGF)"/>
            <person name="Lucas S."/>
            <person name="Copeland A."/>
            <person name="Lapidus A."/>
            <person name="Glavina del Rio T."/>
            <person name="Dalin E."/>
            <person name="Tice H."/>
            <person name="Bruce D."/>
            <person name="Goodwin L."/>
            <person name="Pitluck S."/>
            <person name="Kyrpides N."/>
            <person name="Mavromatis K."/>
            <person name="Ivanova N."/>
            <person name="Ovchinnikova G."/>
            <person name="Sims D."/>
            <person name="Meincke L."/>
            <person name="Brettin T."/>
            <person name="Detter J.C."/>
            <person name="Han C."/>
            <person name="Larimer F."/>
            <person name="Land M."/>
            <person name="Hauser L."/>
            <person name="Markowitz V."/>
            <person name="Cheng J.-F."/>
            <person name="Hugenholtz P."/>
            <person name="Woyke T."/>
            <person name="Wu D."/>
            <person name="Klenk H.-P."/>
            <person name="Eisen J.A."/>
        </authorList>
    </citation>
    <scope>NUCLEOTIDE SEQUENCE [LARGE SCALE GENOMIC DNA]</scope>
    <source>
        <strain evidence="2">ATCC 700099 / DSM 44233 / CIP 104796 / JCM 9543 / NBRC 105858 / Y-104</strain>
    </source>
</reference>
<dbReference type="InParanoid" id="C8XE09"/>
<dbReference type="KEGG" id="nml:Namu_3384"/>
<name>C8XE09_NAKMY</name>
<dbReference type="RefSeq" id="WP_015748578.1">
    <property type="nucleotide sequence ID" value="NC_013235.1"/>
</dbReference>
<dbReference type="AlphaFoldDB" id="C8XE09"/>
<dbReference type="EMBL" id="CP001737">
    <property type="protein sequence ID" value="ACV79712.1"/>
    <property type="molecule type" value="Genomic_DNA"/>
</dbReference>
<dbReference type="HOGENOM" id="CLU_3009562_0_0_11"/>
<evidence type="ECO:0000313" key="2">
    <source>
        <dbReference type="Proteomes" id="UP000002218"/>
    </source>
</evidence>
<reference evidence="1 2" key="2">
    <citation type="journal article" date="2010" name="Stand. Genomic Sci.">
        <title>Complete genome sequence of Nakamurella multipartita type strain (Y-104).</title>
        <authorList>
            <person name="Tice H."/>
            <person name="Mayilraj S."/>
            <person name="Sims D."/>
            <person name="Lapidus A."/>
            <person name="Nolan M."/>
            <person name="Lucas S."/>
            <person name="Glavina Del Rio T."/>
            <person name="Copeland A."/>
            <person name="Cheng J.F."/>
            <person name="Meincke L."/>
            <person name="Bruce D."/>
            <person name="Goodwin L."/>
            <person name="Pitluck S."/>
            <person name="Ivanova N."/>
            <person name="Mavromatis K."/>
            <person name="Ovchinnikova G."/>
            <person name="Pati A."/>
            <person name="Chen A."/>
            <person name="Palaniappan K."/>
            <person name="Land M."/>
            <person name="Hauser L."/>
            <person name="Chang Y.J."/>
            <person name="Jeffries C.D."/>
            <person name="Detter J.C."/>
            <person name="Brettin T."/>
            <person name="Rohde M."/>
            <person name="Goker M."/>
            <person name="Bristow J."/>
            <person name="Eisen J.A."/>
            <person name="Markowitz V."/>
            <person name="Hugenholtz P."/>
            <person name="Kyrpides N.C."/>
            <person name="Klenk H.P."/>
            <person name="Chen F."/>
        </authorList>
    </citation>
    <scope>NUCLEOTIDE SEQUENCE [LARGE SCALE GENOMIC DNA]</scope>
    <source>
        <strain evidence="2">ATCC 700099 / DSM 44233 / CIP 104796 / JCM 9543 / NBRC 105858 / Y-104</strain>
    </source>
</reference>
<accession>C8XE09</accession>
<gene>
    <name evidence="1" type="ordered locus">Namu_3384</name>
</gene>
<keyword evidence="2" id="KW-1185">Reference proteome</keyword>